<organism evidence="2">
    <name type="scientific">Nasutitermes takasagoensis</name>
    <dbReference type="NCBI Taxonomy" id="62960"/>
    <lineage>
        <taxon>Eukaryota</taxon>
        <taxon>Metazoa</taxon>
        <taxon>Ecdysozoa</taxon>
        <taxon>Arthropoda</taxon>
        <taxon>Hexapoda</taxon>
        <taxon>Insecta</taxon>
        <taxon>Pterygota</taxon>
        <taxon>Neoptera</taxon>
        <taxon>Polyneoptera</taxon>
        <taxon>Dictyoptera</taxon>
        <taxon>Blattodea</taxon>
        <taxon>Blattoidea</taxon>
        <taxon>Termitoidae</taxon>
        <taxon>Termitidae</taxon>
        <taxon>Nasutitermitinae</taxon>
        <taxon>Nasutitermes</taxon>
    </lineage>
</organism>
<reference evidence="2" key="1">
    <citation type="journal article" date="2014" name="Mol. Biol. Evol.">
        <title>The evolutionary history of termites as inferred from 66 mitochondrial genomes.</title>
        <authorList>
            <person name="Bourguignon T."/>
            <person name="Lo N."/>
            <person name="Cameron S.L."/>
            <person name="Sobotnik J."/>
            <person name="Hayashi Y."/>
            <person name="Shigenobu S."/>
            <person name="Watanabe D."/>
            <person name="Roisin Y."/>
            <person name="Miura T."/>
            <person name="Evans T.A."/>
        </authorList>
    </citation>
    <scope>NUCLEOTIDE SEQUENCE</scope>
</reference>
<geneLocation type="mitochondrion" evidence="2"/>
<accession>A0A0A7E966</accession>
<feature type="transmembrane region" description="Helical" evidence="1">
    <location>
        <begin position="12"/>
        <end position="30"/>
    </location>
</feature>
<keyword evidence="1" id="KW-0472">Membrane</keyword>
<gene>
    <name evidence="2" type="primary">atp8</name>
</gene>
<dbReference type="AlphaFoldDB" id="A0A0A7E966"/>
<keyword evidence="2" id="KW-0496">Mitochondrion</keyword>
<proteinExistence type="predicted"/>
<evidence type="ECO:0000313" key="2">
    <source>
        <dbReference type="EMBL" id="AIY61623.1"/>
    </source>
</evidence>
<protein>
    <submittedName>
        <fullName evidence="2">ATP synthase F0 subunit 8</fullName>
    </submittedName>
</protein>
<dbReference type="EMBL" id="KP026260">
    <property type="protein sequence ID" value="AIY61623.1"/>
    <property type="molecule type" value="Genomic_DNA"/>
</dbReference>
<keyword evidence="1" id="KW-0812">Transmembrane</keyword>
<sequence>MPQMMPMEWALLYLTFLTTFLMFNIMNYFAQLPNKQSKMKESTINIQKTNWKW</sequence>
<name>A0A0A7E966_9NEOP</name>
<keyword evidence="1" id="KW-1133">Transmembrane helix</keyword>
<evidence type="ECO:0000256" key="1">
    <source>
        <dbReference type="SAM" id="Phobius"/>
    </source>
</evidence>